<reference evidence="2 3" key="1">
    <citation type="submission" date="2015-05" db="EMBL/GenBank/DDBJ databases">
        <title>Genome sequencing and analysis of members of genus Stenotrophomonas.</title>
        <authorList>
            <person name="Patil P.P."/>
            <person name="Midha S."/>
            <person name="Patil P.B."/>
        </authorList>
    </citation>
    <scope>NUCLEOTIDE SEQUENCE [LARGE SCALE GENOMIC DNA]</scope>
    <source>
        <strain evidence="2 3">DSM 24757</strain>
    </source>
</reference>
<name>A0A0R0D6Y5_9GAMM</name>
<organism evidence="2 3">
    <name type="scientific">Stenotrophomonas ginsengisoli</name>
    <dbReference type="NCBI Taxonomy" id="336566"/>
    <lineage>
        <taxon>Bacteria</taxon>
        <taxon>Pseudomonadati</taxon>
        <taxon>Pseudomonadota</taxon>
        <taxon>Gammaproteobacteria</taxon>
        <taxon>Lysobacterales</taxon>
        <taxon>Lysobacteraceae</taxon>
        <taxon>Stenotrophomonas</taxon>
    </lineage>
</organism>
<sequence>MLYQWHEITRNLLAPWVHQAQANAAFFANSGHWWSAMPGADRMAAMNELFHRIGKDYQKPAWDLHEVLIDGQPVPVAEREELSLPFCRLINFKRHSNDAAQVAAFKQQPVVLVVAPLSGHHATLLRDTVRTLLRDHRVYVTDWVDARMVAQGEGRFGLDDYIAYVRRFITHLGAADLHVVSVCQPTVPVLAAVSLMASAGETTPRSLVMMGGPIDARRSPTAVNNLATRNPLSWFQTNLIHPVPGNYPGAGRQVYPGFLQHAGFLAMNPSRHLMSHWDFYTSLVQGDLDDAAAHRSFYDEYNAVLDMPAEYYLDTIKVVFQQFLLPRGQWFVDGQRVDPAAITSTALLSIEGELDDIAGLGQTEAVHDLCTGVPAGRRQHIVVDDAGHYGIFSGRRWRDQVYPQVRDFIAAHHADQIAPRKRRASASVTALRPRKAG</sequence>
<dbReference type="Proteomes" id="UP000050956">
    <property type="component" value="Unassembled WGS sequence"/>
</dbReference>
<dbReference type="Pfam" id="PF06850">
    <property type="entry name" value="PHB_depo_C"/>
    <property type="match status" value="1"/>
</dbReference>
<comment type="caution">
    <text evidence="2">The sequence shown here is derived from an EMBL/GenBank/DDBJ whole genome shotgun (WGS) entry which is preliminary data.</text>
</comment>
<dbReference type="PATRIC" id="fig|336566.3.peg.876"/>
<feature type="domain" description="PHB de-polymerase C-terminal" evidence="1">
    <location>
        <begin position="211"/>
        <end position="411"/>
    </location>
</feature>
<evidence type="ECO:0000259" key="1">
    <source>
        <dbReference type="Pfam" id="PF06850"/>
    </source>
</evidence>
<dbReference type="Gene3D" id="3.40.50.1820">
    <property type="entry name" value="alpha/beta hydrolase"/>
    <property type="match status" value="1"/>
</dbReference>
<dbReference type="EMBL" id="LDJM01000018">
    <property type="protein sequence ID" value="KRG77366.1"/>
    <property type="molecule type" value="Genomic_DNA"/>
</dbReference>
<dbReference type="STRING" id="336566.ABB30_07655"/>
<dbReference type="InterPro" id="IPR051321">
    <property type="entry name" value="PHA/PHB_synthase"/>
</dbReference>
<dbReference type="InterPro" id="IPR009656">
    <property type="entry name" value="PHB_depo_C"/>
</dbReference>
<keyword evidence="3" id="KW-1185">Reference proteome</keyword>
<dbReference type="PANTHER" id="PTHR36837:SF4">
    <property type="entry name" value="BLR0908 PROTEIN"/>
    <property type="match status" value="1"/>
</dbReference>
<dbReference type="AlphaFoldDB" id="A0A0R0D6Y5"/>
<dbReference type="OrthoDB" id="9800634at2"/>
<dbReference type="NCBIfam" id="TIGR01849">
    <property type="entry name" value="PHB_depoly_PhaZ"/>
    <property type="match status" value="1"/>
</dbReference>
<evidence type="ECO:0000313" key="3">
    <source>
        <dbReference type="Proteomes" id="UP000050956"/>
    </source>
</evidence>
<dbReference type="RefSeq" id="WP_057637713.1">
    <property type="nucleotide sequence ID" value="NZ_LDJM01000018.1"/>
</dbReference>
<gene>
    <name evidence="2" type="ORF">ABB30_07655</name>
</gene>
<accession>A0A0R0D6Y5</accession>
<dbReference type="InterPro" id="IPR010915">
    <property type="entry name" value="PHB_depoly_PhaZ"/>
</dbReference>
<protein>
    <submittedName>
        <fullName evidence="2">Esterase</fullName>
    </submittedName>
</protein>
<dbReference type="InterPro" id="IPR029058">
    <property type="entry name" value="AB_hydrolase_fold"/>
</dbReference>
<evidence type="ECO:0000313" key="2">
    <source>
        <dbReference type="EMBL" id="KRG77366.1"/>
    </source>
</evidence>
<dbReference type="PANTHER" id="PTHR36837">
    <property type="entry name" value="POLY(3-HYDROXYALKANOATE) POLYMERASE SUBUNIT PHAC"/>
    <property type="match status" value="1"/>
</dbReference>
<dbReference type="PIRSF" id="PIRSF020818">
    <property type="entry name" value="PHB_depoly_PhaZ"/>
    <property type="match status" value="1"/>
</dbReference>
<dbReference type="SUPFAM" id="SSF53474">
    <property type="entry name" value="alpha/beta-Hydrolases"/>
    <property type="match status" value="1"/>
</dbReference>
<proteinExistence type="predicted"/>